<proteinExistence type="predicted"/>
<dbReference type="AlphaFoldDB" id="A0A0K2VI38"/>
<name>A0A0K2VI38_LEPSM</name>
<sequence>TQALCFFSNNIVNVSAEFHIRRCQNSKIIKNIHILHPFKANKVSSKNHKGALLKTYRNSPTVVPPQKSFQIILWPPLLSGKQALSREHTYIFWISGCDTGR</sequence>
<dbReference type="EMBL" id="HACA01032265">
    <property type="protein sequence ID" value="CDW49626.1"/>
    <property type="molecule type" value="Transcribed_RNA"/>
</dbReference>
<feature type="non-terminal residue" evidence="1">
    <location>
        <position position="1"/>
    </location>
</feature>
<evidence type="ECO:0000313" key="1">
    <source>
        <dbReference type="EMBL" id="CDW49626.1"/>
    </source>
</evidence>
<reference evidence="1" key="1">
    <citation type="submission" date="2014-05" db="EMBL/GenBank/DDBJ databases">
        <authorList>
            <person name="Chronopoulou M."/>
        </authorList>
    </citation>
    <scope>NUCLEOTIDE SEQUENCE</scope>
    <source>
        <tissue evidence="1">Whole organism</tissue>
    </source>
</reference>
<protein>
    <submittedName>
        <fullName evidence="1">Uncharacterized protein</fullName>
    </submittedName>
</protein>
<organism evidence="1">
    <name type="scientific">Lepeophtheirus salmonis</name>
    <name type="common">Salmon louse</name>
    <name type="synonym">Caligus salmonis</name>
    <dbReference type="NCBI Taxonomy" id="72036"/>
    <lineage>
        <taxon>Eukaryota</taxon>
        <taxon>Metazoa</taxon>
        <taxon>Ecdysozoa</taxon>
        <taxon>Arthropoda</taxon>
        <taxon>Crustacea</taxon>
        <taxon>Multicrustacea</taxon>
        <taxon>Hexanauplia</taxon>
        <taxon>Copepoda</taxon>
        <taxon>Siphonostomatoida</taxon>
        <taxon>Caligidae</taxon>
        <taxon>Lepeophtheirus</taxon>
    </lineage>
</organism>
<accession>A0A0K2VI38</accession>